<dbReference type="Proteomes" id="UP000481339">
    <property type="component" value="Unassembled WGS sequence"/>
</dbReference>
<dbReference type="EMBL" id="WBKA01000009">
    <property type="protein sequence ID" value="KAB1631112.1"/>
    <property type="molecule type" value="Genomic_DNA"/>
</dbReference>
<dbReference type="InterPro" id="IPR036390">
    <property type="entry name" value="WH_DNA-bd_sf"/>
</dbReference>
<dbReference type="Gene3D" id="1.10.10.10">
    <property type="entry name" value="Winged helix-like DNA-binding domain superfamily/Winged helix DNA-binding domain"/>
    <property type="match status" value="1"/>
</dbReference>
<dbReference type="Gene3D" id="6.10.140.850">
    <property type="match status" value="1"/>
</dbReference>
<comment type="caution">
    <text evidence="5">The sequence shown here is derived from an EMBL/GenBank/DDBJ whole genome shotgun (WGS) entry which is preliminary data.</text>
</comment>
<evidence type="ECO:0000256" key="2">
    <source>
        <dbReference type="ARBA" id="ARBA00023015"/>
    </source>
</evidence>
<dbReference type="OrthoDB" id="9813987at2"/>
<accession>A0A7C8FRV1</accession>
<dbReference type="SUPFAM" id="SSF46785">
    <property type="entry name" value="Winged helix' DNA-binding domain"/>
    <property type="match status" value="1"/>
</dbReference>
<evidence type="ECO:0000256" key="4">
    <source>
        <dbReference type="ARBA" id="ARBA00023163"/>
    </source>
</evidence>
<proteinExistence type="inferred from homology"/>
<protein>
    <submittedName>
        <fullName evidence="5">BlaI/MecI/CopY family transcriptional regulator</fullName>
    </submittedName>
</protein>
<dbReference type="GO" id="GO:0003677">
    <property type="term" value="F:DNA binding"/>
    <property type="evidence" value="ECO:0007669"/>
    <property type="project" value="UniProtKB-KW"/>
</dbReference>
<keyword evidence="2" id="KW-0805">Transcription regulation</keyword>
<dbReference type="GO" id="GO:0045892">
    <property type="term" value="P:negative regulation of DNA-templated transcription"/>
    <property type="evidence" value="ECO:0007669"/>
    <property type="project" value="InterPro"/>
</dbReference>
<name>A0A7C8FRV1_9MICO</name>
<evidence type="ECO:0000256" key="1">
    <source>
        <dbReference type="ARBA" id="ARBA00011046"/>
    </source>
</evidence>
<sequence>MAGIRSRRRGELEQQVMKVLWAAEEPLGATQVRDALQGRGPVPAYTTVITVLDRLTEKGMVVRHGDAPRRVRFTAARSEEEQASLHMRHTLDEVDDRRAALLRFAGELTDDDLDVLRRALRDD</sequence>
<dbReference type="AlphaFoldDB" id="A0A7C8FRV1"/>
<organism evidence="5 6">
    <name type="scientific">Pseudoclavibacter caeni</name>
    <dbReference type="NCBI Taxonomy" id="908846"/>
    <lineage>
        <taxon>Bacteria</taxon>
        <taxon>Bacillati</taxon>
        <taxon>Actinomycetota</taxon>
        <taxon>Actinomycetes</taxon>
        <taxon>Micrococcales</taxon>
        <taxon>Microbacteriaceae</taxon>
        <taxon>Pseudoclavibacter</taxon>
    </lineage>
</organism>
<evidence type="ECO:0000313" key="6">
    <source>
        <dbReference type="Proteomes" id="UP000481339"/>
    </source>
</evidence>
<evidence type="ECO:0000256" key="3">
    <source>
        <dbReference type="ARBA" id="ARBA00023125"/>
    </source>
</evidence>
<keyword evidence="6" id="KW-1185">Reference proteome</keyword>
<dbReference type="RefSeq" id="WP_158036861.1">
    <property type="nucleotide sequence ID" value="NZ_BAAAZV010000016.1"/>
</dbReference>
<dbReference type="InterPro" id="IPR005650">
    <property type="entry name" value="BlaI_family"/>
</dbReference>
<gene>
    <name evidence="5" type="ORF">F8O02_08735</name>
</gene>
<keyword evidence="4" id="KW-0804">Transcription</keyword>
<dbReference type="InterPro" id="IPR036388">
    <property type="entry name" value="WH-like_DNA-bd_sf"/>
</dbReference>
<reference evidence="5 6" key="1">
    <citation type="submission" date="2019-09" db="EMBL/GenBank/DDBJ databases">
        <title>Phylogeny of genus Pseudoclavibacter and closely related genus.</title>
        <authorList>
            <person name="Li Y."/>
        </authorList>
    </citation>
    <scope>NUCLEOTIDE SEQUENCE [LARGE SCALE GENOMIC DNA]</scope>
    <source>
        <strain evidence="5 6">JCM 16921</strain>
    </source>
</reference>
<comment type="similarity">
    <text evidence="1">Belongs to the BlaI transcriptional regulatory family.</text>
</comment>
<keyword evidence="3" id="KW-0238">DNA-binding</keyword>
<dbReference type="Pfam" id="PF03965">
    <property type="entry name" value="Penicillinase_R"/>
    <property type="match status" value="1"/>
</dbReference>
<evidence type="ECO:0000313" key="5">
    <source>
        <dbReference type="EMBL" id="KAB1631112.1"/>
    </source>
</evidence>